<protein>
    <submittedName>
        <fullName evidence="3">Protein LIM3</fullName>
    </submittedName>
</protein>
<comment type="caution">
    <text evidence="3">The sequence shown here is derived from an EMBL/GenBank/DDBJ whole genome shotgun (WGS) entry which is preliminary data.</text>
</comment>
<evidence type="ECO:0000313" key="4">
    <source>
        <dbReference type="Proteomes" id="UP000283530"/>
    </source>
</evidence>
<dbReference type="Gene3D" id="1.10.110.10">
    <property type="entry name" value="Plant lipid-transfer and hydrophobic proteins"/>
    <property type="match status" value="1"/>
</dbReference>
<dbReference type="PANTHER" id="PTHR33122:SF33">
    <property type="entry name" value="BIFUNCTIONAL INHIBITOR_LIPID-TRANSFER PROTEIN_SEED STORAGE 2S ALBUMIN SUPERFAMILY PROTEIN"/>
    <property type="match status" value="1"/>
</dbReference>
<feature type="signal peptide" evidence="1">
    <location>
        <begin position="1"/>
        <end position="25"/>
    </location>
</feature>
<dbReference type="InterPro" id="IPR039265">
    <property type="entry name" value="DIR1-like"/>
</dbReference>
<dbReference type="EMBL" id="QPKB01000001">
    <property type="protein sequence ID" value="RWR73803.1"/>
    <property type="molecule type" value="Genomic_DNA"/>
</dbReference>
<evidence type="ECO:0000256" key="1">
    <source>
        <dbReference type="SAM" id="SignalP"/>
    </source>
</evidence>
<dbReference type="AlphaFoldDB" id="A0A443N5M9"/>
<organism evidence="3 4">
    <name type="scientific">Cinnamomum micranthum f. kanehirae</name>
    <dbReference type="NCBI Taxonomy" id="337451"/>
    <lineage>
        <taxon>Eukaryota</taxon>
        <taxon>Viridiplantae</taxon>
        <taxon>Streptophyta</taxon>
        <taxon>Embryophyta</taxon>
        <taxon>Tracheophyta</taxon>
        <taxon>Spermatophyta</taxon>
        <taxon>Magnoliopsida</taxon>
        <taxon>Magnoliidae</taxon>
        <taxon>Laurales</taxon>
        <taxon>Lauraceae</taxon>
        <taxon>Cinnamomum</taxon>
    </lineage>
</organism>
<feature type="domain" description="Bifunctional inhibitor/plant lipid transfer protein/seed storage helical" evidence="2">
    <location>
        <begin position="31"/>
        <end position="104"/>
    </location>
</feature>
<keyword evidence="4" id="KW-1185">Reference proteome</keyword>
<dbReference type="SUPFAM" id="SSF47699">
    <property type="entry name" value="Bifunctional inhibitor/lipid-transfer protein/seed storage 2S albumin"/>
    <property type="match status" value="1"/>
</dbReference>
<name>A0A443N5M9_9MAGN</name>
<evidence type="ECO:0000259" key="2">
    <source>
        <dbReference type="SMART" id="SM00499"/>
    </source>
</evidence>
<evidence type="ECO:0000313" key="3">
    <source>
        <dbReference type="EMBL" id="RWR73803.1"/>
    </source>
</evidence>
<gene>
    <name evidence="3" type="ORF">CKAN_00210700</name>
</gene>
<proteinExistence type="predicted"/>
<keyword evidence="1" id="KW-0732">Signal</keyword>
<dbReference type="GO" id="GO:0005504">
    <property type="term" value="F:fatty acid binding"/>
    <property type="evidence" value="ECO:0007669"/>
    <property type="project" value="InterPro"/>
</dbReference>
<dbReference type="InterPro" id="IPR016140">
    <property type="entry name" value="Bifunc_inhib/LTP/seed_store"/>
</dbReference>
<dbReference type="PANTHER" id="PTHR33122">
    <property type="entry name" value="LIPID BINDING PROTEIN-RELATED"/>
    <property type="match status" value="1"/>
</dbReference>
<dbReference type="GO" id="GO:0009627">
    <property type="term" value="P:systemic acquired resistance"/>
    <property type="evidence" value="ECO:0007669"/>
    <property type="project" value="InterPro"/>
</dbReference>
<dbReference type="InterPro" id="IPR036312">
    <property type="entry name" value="Bifun_inhib/LTP/seed_sf"/>
</dbReference>
<dbReference type="STRING" id="337451.A0A443N5M9"/>
<sequence length="108" mass="11442">MKVIEAKRVGLWLVLLVFMASMVEHGVGQGCTRTFFSVLLQLMPCRPAVAPFSLIPPSEGCCSALRDLGQPCLCVLLNGPPLSGVDHTSTLQLPAKCAINYAPCDGGI</sequence>
<feature type="chain" id="PRO_5019032311" evidence="1">
    <location>
        <begin position="26"/>
        <end position="108"/>
    </location>
</feature>
<reference evidence="3 4" key="1">
    <citation type="journal article" date="2019" name="Nat. Plants">
        <title>Stout camphor tree genome fills gaps in understanding of flowering plant genome evolution.</title>
        <authorList>
            <person name="Chaw S.M."/>
            <person name="Liu Y.C."/>
            <person name="Wu Y.W."/>
            <person name="Wang H.Y."/>
            <person name="Lin C.I."/>
            <person name="Wu C.S."/>
            <person name="Ke H.M."/>
            <person name="Chang L.Y."/>
            <person name="Hsu C.Y."/>
            <person name="Yang H.T."/>
            <person name="Sudianto E."/>
            <person name="Hsu M.H."/>
            <person name="Wu K.P."/>
            <person name="Wang L.N."/>
            <person name="Leebens-Mack J.H."/>
            <person name="Tsai I.J."/>
        </authorList>
    </citation>
    <scope>NUCLEOTIDE SEQUENCE [LARGE SCALE GENOMIC DNA]</scope>
    <source>
        <strain evidence="4">cv. Chaw 1501</strain>
        <tissue evidence="3">Young leaves</tissue>
    </source>
</reference>
<accession>A0A443N5M9</accession>
<dbReference type="Proteomes" id="UP000283530">
    <property type="component" value="Unassembled WGS sequence"/>
</dbReference>
<dbReference type="OrthoDB" id="1911693at2759"/>
<dbReference type="SMART" id="SM00499">
    <property type="entry name" value="AAI"/>
    <property type="match status" value="1"/>
</dbReference>
<dbReference type="Pfam" id="PF00234">
    <property type="entry name" value="Tryp_alpha_amyl"/>
    <property type="match status" value="1"/>
</dbReference>